<name>C5LH39_PERM5</name>
<sequence>MDLTLSDKSEAAPETGTVKSGEHGYRTSEAEVTCHSGATGEIRQASTAKLANTSSQSILEGSKYSLLDPPGRQFKVRSPTPSLTRSFREKISSPKSIDYKREFVIDQFRIEMDKLKSDMEVRTIALMLSAERQSESADASSDE</sequence>
<dbReference type="AlphaFoldDB" id="C5LH39"/>
<feature type="compositionally biased region" description="Basic and acidic residues" evidence="1">
    <location>
        <begin position="20"/>
        <end position="29"/>
    </location>
</feature>
<feature type="region of interest" description="Disordered" evidence="1">
    <location>
        <begin position="70"/>
        <end position="89"/>
    </location>
</feature>
<protein>
    <submittedName>
        <fullName evidence="2">Uncharacterized protein</fullName>
    </submittedName>
</protein>
<dbReference type="RefSeq" id="XP_002772032.1">
    <property type="nucleotide sequence ID" value="XM_002771986.1"/>
</dbReference>
<dbReference type="Proteomes" id="UP000007800">
    <property type="component" value="Unassembled WGS sequence"/>
</dbReference>
<feature type="region of interest" description="Disordered" evidence="1">
    <location>
        <begin position="1"/>
        <end position="29"/>
    </location>
</feature>
<feature type="compositionally biased region" description="Basic and acidic residues" evidence="1">
    <location>
        <begin position="1"/>
        <end position="11"/>
    </location>
</feature>
<keyword evidence="3" id="KW-1185">Reference proteome</keyword>
<dbReference type="EMBL" id="GG682011">
    <property type="protein sequence ID" value="EER03848.1"/>
    <property type="molecule type" value="Genomic_DNA"/>
</dbReference>
<reference evidence="2 3" key="1">
    <citation type="submission" date="2008-07" db="EMBL/GenBank/DDBJ databases">
        <authorList>
            <person name="El-Sayed N."/>
            <person name="Caler E."/>
            <person name="Inman J."/>
            <person name="Amedeo P."/>
            <person name="Hass B."/>
            <person name="Wortman J."/>
        </authorList>
    </citation>
    <scope>NUCLEOTIDE SEQUENCE [LARGE SCALE GENOMIC DNA]</scope>
    <source>
        <strain evidence="3">ATCC 50983 / TXsc</strain>
    </source>
</reference>
<evidence type="ECO:0000313" key="3">
    <source>
        <dbReference type="Proteomes" id="UP000007800"/>
    </source>
</evidence>
<gene>
    <name evidence="2" type="ORF">Pmar_PMAR017259</name>
</gene>
<organism evidence="3">
    <name type="scientific">Perkinsus marinus (strain ATCC 50983 / TXsc)</name>
    <dbReference type="NCBI Taxonomy" id="423536"/>
    <lineage>
        <taxon>Eukaryota</taxon>
        <taxon>Sar</taxon>
        <taxon>Alveolata</taxon>
        <taxon>Perkinsozoa</taxon>
        <taxon>Perkinsea</taxon>
        <taxon>Perkinsida</taxon>
        <taxon>Perkinsidae</taxon>
        <taxon>Perkinsus</taxon>
    </lineage>
</organism>
<evidence type="ECO:0000256" key="1">
    <source>
        <dbReference type="SAM" id="MobiDB-lite"/>
    </source>
</evidence>
<dbReference type="InParanoid" id="C5LH39"/>
<dbReference type="GeneID" id="9044445"/>
<evidence type="ECO:0000313" key="2">
    <source>
        <dbReference type="EMBL" id="EER03848.1"/>
    </source>
</evidence>
<proteinExistence type="predicted"/>
<accession>C5LH39</accession>